<comment type="subunit">
    <text evidence="13">F-type ATPases have 2 components, F(1) - the catalytic core - and F(0) - the membrane proton channel. F(1) has five subunits: alpha(3), beta(3), gamma(1), delta(1), epsilon(1). F(0) has three main subunits: a(1), b(2) and c(10-14). The alpha and beta chains form an alternating ring which encloses part of the gamma chain. F(1) is attached to F(0) by a central stalk formed by the gamma and epsilon chains, while a peripheral stalk is formed by the delta and b chains.</text>
</comment>
<organism evidence="18 19">
    <name type="scientific">Roseibaca calidilacus</name>
    <dbReference type="NCBI Taxonomy" id="1666912"/>
    <lineage>
        <taxon>Bacteria</taxon>
        <taxon>Pseudomonadati</taxon>
        <taxon>Pseudomonadota</taxon>
        <taxon>Alphaproteobacteria</taxon>
        <taxon>Rhodobacterales</taxon>
        <taxon>Paracoccaceae</taxon>
        <taxon>Roseinatronobacter</taxon>
    </lineage>
</organism>
<evidence type="ECO:0000256" key="10">
    <source>
        <dbReference type="ARBA" id="ARBA00025198"/>
    </source>
</evidence>
<dbReference type="PANTHER" id="PTHR33445:SF1">
    <property type="entry name" value="ATP SYNTHASE SUBUNIT B"/>
    <property type="match status" value="1"/>
</dbReference>
<dbReference type="InterPro" id="IPR050059">
    <property type="entry name" value="ATP_synthase_B_chain"/>
</dbReference>
<keyword evidence="2 13" id="KW-0813">Transport</keyword>
<evidence type="ECO:0000256" key="5">
    <source>
        <dbReference type="ARBA" id="ARBA00022781"/>
    </source>
</evidence>
<dbReference type="PATRIC" id="fig|1666912.4.peg.849"/>
<dbReference type="GO" id="GO:0012505">
    <property type="term" value="C:endomembrane system"/>
    <property type="evidence" value="ECO:0007669"/>
    <property type="project" value="UniProtKB-SubCell"/>
</dbReference>
<dbReference type="InterPro" id="IPR002146">
    <property type="entry name" value="ATP_synth_b/b'su_bac/chlpt"/>
</dbReference>
<comment type="similarity">
    <text evidence="1 13 14">Belongs to the ATPase B chain family.</text>
</comment>
<keyword evidence="3 13" id="KW-0138">CF(0)</keyword>
<keyword evidence="8 13" id="KW-0472">Membrane</keyword>
<dbReference type="GO" id="GO:0046933">
    <property type="term" value="F:proton-transporting ATP synthase activity, rotational mechanism"/>
    <property type="evidence" value="ECO:0007669"/>
    <property type="project" value="UniProtKB-UniRule"/>
</dbReference>
<evidence type="ECO:0000256" key="2">
    <source>
        <dbReference type="ARBA" id="ARBA00022448"/>
    </source>
</evidence>
<keyword evidence="15" id="KW-0175">Coiled coil</keyword>
<dbReference type="GO" id="GO:0046961">
    <property type="term" value="F:proton-transporting ATPase activity, rotational mechanism"/>
    <property type="evidence" value="ECO:0007669"/>
    <property type="project" value="TreeGrafter"/>
</dbReference>
<comment type="caution">
    <text evidence="18">The sequence shown here is derived from an EMBL/GenBank/DDBJ whole genome shotgun (WGS) entry which is preliminary data.</text>
</comment>
<feature type="chain" id="PRO_5010223242" description="ATP synthase subunit b" evidence="16">
    <location>
        <begin position="19"/>
        <end position="187"/>
    </location>
</feature>
<evidence type="ECO:0000256" key="12">
    <source>
        <dbReference type="ARBA" id="ARBA00037847"/>
    </source>
</evidence>
<keyword evidence="20" id="KW-1185">Reference proteome</keyword>
<dbReference type="CDD" id="cd06503">
    <property type="entry name" value="ATP-synt_Fo_b"/>
    <property type="match status" value="1"/>
</dbReference>
<keyword evidence="4 13" id="KW-0812">Transmembrane</keyword>
<dbReference type="AlphaFoldDB" id="A0A0P7WNA1"/>
<keyword evidence="7 13" id="KW-0406">Ion transport</keyword>
<evidence type="ECO:0000313" key="18">
    <source>
        <dbReference type="EMBL" id="KPP92320.1"/>
    </source>
</evidence>
<reference evidence="17 20" key="2">
    <citation type="submission" date="2016-01" db="EMBL/GenBank/DDBJ databases">
        <authorList>
            <person name="Varghese N."/>
        </authorList>
    </citation>
    <scope>NUCLEOTIDE SEQUENCE [LARGE SCALE GENOMIC DNA]</scope>
    <source>
        <strain evidence="17 20">HL-91</strain>
    </source>
</reference>
<comment type="function">
    <text evidence="10 13">F(1)F(0) ATP synthase produces ATP from ADP in the presence of a proton or sodium gradient. F-type ATPases consist of two structural domains, F(1) containing the extramembraneous catalytic core and F(0) containing the membrane proton channel, linked together by a central stalk and a peripheral stalk. During catalysis, ATP synthesis in the catalytic domain of F(1) is coupled via a rotary mechanism of the central stalk subunits to proton translocation.</text>
</comment>
<evidence type="ECO:0000313" key="20">
    <source>
        <dbReference type="Proteomes" id="UP000182045"/>
    </source>
</evidence>
<name>A0A0P7WNA1_9RHOB</name>
<keyword evidence="13" id="KW-1003">Cell membrane</keyword>
<keyword evidence="16" id="KW-0732">Signal</keyword>
<dbReference type="Proteomes" id="UP000050413">
    <property type="component" value="Unassembled WGS sequence"/>
</dbReference>
<dbReference type="Pfam" id="PF00430">
    <property type="entry name" value="ATP-synt_B"/>
    <property type="match status" value="1"/>
</dbReference>
<keyword evidence="9 13" id="KW-0066">ATP synthesis</keyword>
<evidence type="ECO:0000256" key="16">
    <source>
        <dbReference type="SAM" id="SignalP"/>
    </source>
</evidence>
<evidence type="ECO:0000313" key="19">
    <source>
        <dbReference type="Proteomes" id="UP000050413"/>
    </source>
</evidence>
<dbReference type="PANTHER" id="PTHR33445">
    <property type="entry name" value="ATP SYNTHASE SUBUNIT B', CHLOROPLASTIC"/>
    <property type="match status" value="1"/>
</dbReference>
<evidence type="ECO:0000256" key="14">
    <source>
        <dbReference type="RuleBase" id="RU003848"/>
    </source>
</evidence>
<dbReference type="GO" id="GO:0045259">
    <property type="term" value="C:proton-transporting ATP synthase complex"/>
    <property type="evidence" value="ECO:0007669"/>
    <property type="project" value="UniProtKB-KW"/>
</dbReference>
<keyword evidence="6 13" id="KW-1133">Transmembrane helix</keyword>
<dbReference type="HAMAP" id="MF_01398">
    <property type="entry name" value="ATP_synth_b_bprime"/>
    <property type="match status" value="1"/>
</dbReference>
<accession>A0A0P7WNA1</accession>
<evidence type="ECO:0000313" key="17">
    <source>
        <dbReference type="EMBL" id="CUX79615.1"/>
    </source>
</evidence>
<dbReference type="GO" id="GO:0005886">
    <property type="term" value="C:plasma membrane"/>
    <property type="evidence" value="ECO:0007669"/>
    <property type="project" value="UniProtKB-SubCell"/>
</dbReference>
<reference evidence="18 19" key="1">
    <citation type="submission" date="2015-09" db="EMBL/GenBank/DDBJ databases">
        <title>Identification and resolution of microdiversity through metagenomic sequencing of parallel consortia.</title>
        <authorList>
            <person name="Nelson W.C."/>
            <person name="Romine M.F."/>
            <person name="Lindemann S.R."/>
        </authorList>
    </citation>
    <scope>NUCLEOTIDE SEQUENCE [LARGE SCALE GENOMIC DNA]</scope>
    <source>
        <strain evidence="18">HL-91</strain>
    </source>
</reference>
<evidence type="ECO:0000256" key="15">
    <source>
        <dbReference type="SAM" id="Coils"/>
    </source>
</evidence>
<comment type="function">
    <text evidence="11">Component of the F(0) channel, it forms part of the peripheral stalk, linking F(1) to F(0). The b'-subunit is a diverged and duplicated form of b found in plants and photosynthetic bacteria.</text>
</comment>
<evidence type="ECO:0000256" key="7">
    <source>
        <dbReference type="ARBA" id="ARBA00023065"/>
    </source>
</evidence>
<sequence length="187" mass="20121">MMLRLAAIAMLLASPALAAVEGKPFFSLYNTDLIVLAAFTVFIGILIYAKVPGKLGDLLDQRSATIKAELEEARRLREEALELHASFERKQAEVKAEAARIVEKAKADAQLAAEQTKAEIEASITRRLKAAEDQIASAEAGAIRQVRDKATEVAIAAAGTVIAKNMDDARSDALIADAIKAVNERLH</sequence>
<evidence type="ECO:0000256" key="11">
    <source>
        <dbReference type="ARBA" id="ARBA00025614"/>
    </source>
</evidence>
<keyword evidence="5 13" id="KW-0375">Hydrogen ion transport</keyword>
<evidence type="ECO:0000256" key="13">
    <source>
        <dbReference type="HAMAP-Rule" id="MF_01398"/>
    </source>
</evidence>
<feature type="transmembrane region" description="Helical" evidence="13">
    <location>
        <begin position="28"/>
        <end position="49"/>
    </location>
</feature>
<evidence type="ECO:0000256" key="6">
    <source>
        <dbReference type="ARBA" id="ARBA00022989"/>
    </source>
</evidence>
<dbReference type="Proteomes" id="UP000182045">
    <property type="component" value="Unassembled WGS sequence"/>
</dbReference>
<evidence type="ECO:0000256" key="3">
    <source>
        <dbReference type="ARBA" id="ARBA00022547"/>
    </source>
</evidence>
<feature type="coiled-coil region" evidence="15">
    <location>
        <begin position="59"/>
        <end position="93"/>
    </location>
</feature>
<proteinExistence type="inferred from homology"/>
<dbReference type="EMBL" id="FBYC01000001">
    <property type="protein sequence ID" value="CUX79615.1"/>
    <property type="molecule type" value="Genomic_DNA"/>
</dbReference>
<comment type="subcellular location">
    <subcellularLocation>
        <location evidence="13">Cell membrane</location>
        <topology evidence="13">Single-pass membrane protein</topology>
    </subcellularLocation>
    <subcellularLocation>
        <location evidence="12">Endomembrane system</location>
        <topology evidence="12">Single-pass membrane protein</topology>
    </subcellularLocation>
</comment>
<evidence type="ECO:0000256" key="9">
    <source>
        <dbReference type="ARBA" id="ARBA00023310"/>
    </source>
</evidence>
<feature type="signal peptide" evidence="16">
    <location>
        <begin position="1"/>
        <end position="18"/>
    </location>
</feature>
<gene>
    <name evidence="13 18" type="primary">atpF</name>
    <name evidence="17" type="ORF">Ga0058931_0299</name>
    <name evidence="18" type="ORF">HLUCCA05_08550</name>
</gene>
<evidence type="ECO:0000256" key="1">
    <source>
        <dbReference type="ARBA" id="ARBA00005513"/>
    </source>
</evidence>
<protein>
    <recommendedName>
        <fullName evidence="13">ATP synthase subunit b</fullName>
    </recommendedName>
    <alternativeName>
        <fullName evidence="13">ATP synthase F(0) sector subunit b</fullName>
    </alternativeName>
    <alternativeName>
        <fullName evidence="13">ATPase subunit I</fullName>
    </alternativeName>
    <alternativeName>
        <fullName evidence="13">F-type ATPase subunit b</fullName>
        <shortName evidence="13">F-ATPase subunit b</shortName>
    </alternativeName>
</protein>
<dbReference type="EMBL" id="LJSG01000012">
    <property type="protein sequence ID" value="KPP92320.1"/>
    <property type="molecule type" value="Genomic_DNA"/>
</dbReference>
<dbReference type="STRING" id="1666912.Ga0058931_0299"/>
<evidence type="ECO:0000256" key="8">
    <source>
        <dbReference type="ARBA" id="ARBA00023136"/>
    </source>
</evidence>
<evidence type="ECO:0000256" key="4">
    <source>
        <dbReference type="ARBA" id="ARBA00022692"/>
    </source>
</evidence>